<evidence type="ECO:0000313" key="2">
    <source>
        <dbReference type="EMBL" id="SON52287.1"/>
    </source>
</evidence>
<evidence type="ECO:0000259" key="1">
    <source>
        <dbReference type="Pfam" id="PF20419"/>
    </source>
</evidence>
<dbReference type="Pfam" id="PF20419">
    <property type="entry name" value="DUF6701"/>
    <property type="match status" value="1"/>
</dbReference>
<dbReference type="KEGG" id="vta:B0676"/>
<feature type="domain" description="DUF6701" evidence="1">
    <location>
        <begin position="691"/>
        <end position="1278"/>
    </location>
</feature>
<reference evidence="2 3" key="1">
    <citation type="submission" date="2017-10" db="EMBL/GenBank/DDBJ databases">
        <authorList>
            <person name="Banno H."/>
            <person name="Chua N.-H."/>
        </authorList>
    </citation>
    <scope>NUCLEOTIDE SEQUENCE [LARGE SCALE GENOMIC DNA]</scope>
    <source>
        <strain evidence="2">Vibrio tapetis CECT4600</strain>
    </source>
</reference>
<dbReference type="Proteomes" id="UP000235828">
    <property type="component" value="Chromosome B"/>
</dbReference>
<sequence>MKGLFRFIGVLSLFFSMCTFALELEYGRYNINAHPHADCIDTVCEIVFEENYASTPLVFFMDTVSFQDETDCPSTIRILDINSTRVRFQQKFAPSSREPPGMQNLPMKVIDYLVIEKGVHNFSSGVQVLAGDISTNKFRTKIDIDINPGAPVVRPPNRNQRERVQYSQFNGQGFTGFGSKPGIIHQVQSVANGENFWLTSTVYGVNNSRFDIALERSEIDGRKPRDERSYPTQNERIGYIAAVGSGEKDDIKFSIETQQTKNSYNTGDPVSTGCETYADYDNDYDVVPIIIASKNTRSGGDGGWVRRCRLETAKSSFLVDEDQDNDAERMHIVETLGYIIFEVPFTVNQCTQFTGAAQTWDTDGEIEIENSAKITGSVANNRLGFADVDAHNNSCDTGQCVADPSLMVPDYGFASFTPGPNDYSKSSGSHTISPGHYDKIEISNSAKVTFEPGEYWADEIILKNNAEIFMQGEVTLHSNEFSQQNSSKANEFVFNDLLTPGIPNNLKIIVHGDDALATFQNNAVMRGFVISEEDIIMQNSANLTGAIASLDVEMKNNAKLHGDISSCNDDVIRTLSISPPSGTQVVNQTIPITFSIVNSQGVVDSNAYGNLNLTQTGGTNVCWKPSENGACISDPSSVPISAGMGTYYLFGSVQATANITATWVERPAVNASAGEYKFEINGFVFEPSPLLMIAGQETTVTIKAVDNAGIVLPSYEGAKSLQVSATAKVLPATGNLNASLVSGNVTFTDGIATAKVKYFDAGKVSVTVEETGGGVTGDMQVHSRPHTFAICNIMSNGLNKSYKGTATSGDGFAKAGETFSVTVKPLTWLGATAVSTDSSSDGNSDAITDSLCSHATTPNYYTVGGQFARVRLSHALHSPAGKQLGVLNQVNATNQLYNFTTTGEAQSGLVISGLSWNEVGSIWLQADYANYVLGAVNQGVAAIGRFYPHHFALSSGVVNEGQSNFTYMNQGFGTQFQVSAQSQTQLTGGVAKTITKNYEFMTNYQMAIELKAVDASKHSSAVNDLTSRIDMSDISTVGWKSDWSDGTLGIALSLLKFERVKTSSMPVKTVPDGPYRVLMGLEVNSGVLDCDEKGCTAFDETDAYRNGGSGDKPIKGLTEELDMRYGRLVMSDVGGNSGRALTVPLKAQHWNGSRFVTNTLDNGSAFNGDNYCLQKVWPSAGTSEASLNGSGNVINGRSNQLSAIQSTATSDVREQVKLWLRIGTAPTGFETGLQCEGVGTGNLDYLHYNWDGRGDENPRATLTFGVYRGNDRVIFRGEPRAY</sequence>
<name>A0A2N8ZK72_9VIBR</name>
<dbReference type="InterPro" id="IPR046524">
    <property type="entry name" value="DUF6701"/>
</dbReference>
<dbReference type="RefSeq" id="WP_102524577.1">
    <property type="nucleotide sequence ID" value="NZ_LT960612.1"/>
</dbReference>
<organism evidence="2 3">
    <name type="scientific">Vibrio tapetis subsp. tapetis</name>
    <dbReference type="NCBI Taxonomy" id="1671868"/>
    <lineage>
        <taxon>Bacteria</taxon>
        <taxon>Pseudomonadati</taxon>
        <taxon>Pseudomonadota</taxon>
        <taxon>Gammaproteobacteria</taxon>
        <taxon>Vibrionales</taxon>
        <taxon>Vibrionaceae</taxon>
        <taxon>Vibrio</taxon>
    </lineage>
</organism>
<accession>A0A2N8ZK72</accession>
<gene>
    <name evidence="2" type="ORF">VTAP4600_B0676</name>
</gene>
<proteinExistence type="predicted"/>
<keyword evidence="3" id="KW-1185">Reference proteome</keyword>
<dbReference type="OrthoDB" id="9790247at2"/>
<evidence type="ECO:0000313" key="3">
    <source>
        <dbReference type="Proteomes" id="UP000235828"/>
    </source>
</evidence>
<dbReference type="EMBL" id="LT960612">
    <property type="protein sequence ID" value="SON52287.1"/>
    <property type="molecule type" value="Genomic_DNA"/>
</dbReference>
<protein>
    <recommendedName>
        <fullName evidence="1">DUF6701 domain-containing protein</fullName>
    </recommendedName>
</protein>